<dbReference type="SUPFAM" id="SSF49785">
    <property type="entry name" value="Galactose-binding domain-like"/>
    <property type="match status" value="13"/>
</dbReference>
<dbReference type="Proteomes" id="UP000319812">
    <property type="component" value="Unassembled WGS sequence"/>
</dbReference>
<dbReference type="Pfam" id="PF16990">
    <property type="entry name" value="CBM_35"/>
    <property type="match status" value="2"/>
</dbReference>
<feature type="domain" description="CBM6" evidence="4">
    <location>
        <begin position="4331"/>
        <end position="4461"/>
    </location>
</feature>
<feature type="domain" description="CBM6" evidence="4">
    <location>
        <begin position="4151"/>
        <end position="4292"/>
    </location>
</feature>
<dbReference type="CDD" id="cd11304">
    <property type="entry name" value="Cadherin_repeat"/>
    <property type="match status" value="1"/>
</dbReference>
<dbReference type="InterPro" id="IPR006584">
    <property type="entry name" value="Cellulose-bd_IV"/>
</dbReference>
<feature type="domain" description="CBM6" evidence="4">
    <location>
        <begin position="3020"/>
        <end position="3160"/>
    </location>
</feature>
<dbReference type="EMBL" id="BJOC01000012">
    <property type="protein sequence ID" value="GED21755.1"/>
    <property type="molecule type" value="Genomic_DNA"/>
</dbReference>
<evidence type="ECO:0000313" key="5">
    <source>
        <dbReference type="EMBL" id="GED21755.1"/>
    </source>
</evidence>
<dbReference type="Gene3D" id="2.60.120.430">
    <property type="entry name" value="Galactose-binding lectin"/>
    <property type="match status" value="1"/>
</dbReference>
<evidence type="ECO:0008006" key="7">
    <source>
        <dbReference type="Google" id="ProtNLM"/>
    </source>
</evidence>
<reference evidence="5 6" key="1">
    <citation type="submission" date="2019-06" db="EMBL/GenBank/DDBJ databases">
        <title>Whole genome shotgun sequence of Halomonas halmophila NBRC 15537.</title>
        <authorList>
            <person name="Hosoyama A."/>
            <person name="Uohara A."/>
            <person name="Ohji S."/>
            <person name="Ichikawa N."/>
        </authorList>
    </citation>
    <scope>NUCLEOTIDE SEQUENCE [LARGE SCALE GENOMIC DNA]</scope>
    <source>
        <strain evidence="5 6">NBRC 15537</strain>
    </source>
</reference>
<feature type="domain" description="CBM6" evidence="4">
    <location>
        <begin position="445"/>
        <end position="593"/>
    </location>
</feature>
<keyword evidence="6" id="KW-1185">Reference proteome</keyword>
<dbReference type="Pfam" id="PF05345">
    <property type="entry name" value="He_PIG"/>
    <property type="match status" value="2"/>
</dbReference>
<gene>
    <name evidence="5" type="ORF">HHA01_07320</name>
</gene>
<dbReference type="RefSeq" id="WP_170214828.1">
    <property type="nucleotide sequence ID" value="NZ_BJOC01000012.1"/>
</dbReference>
<feature type="region of interest" description="Disordered" evidence="2">
    <location>
        <begin position="1672"/>
        <end position="1709"/>
    </location>
</feature>
<feature type="region of interest" description="Disordered" evidence="2">
    <location>
        <begin position="2687"/>
        <end position="2721"/>
    </location>
</feature>
<feature type="domain" description="Cadherin" evidence="3">
    <location>
        <begin position="1440"/>
        <end position="1535"/>
    </location>
</feature>
<dbReference type="SMART" id="SM00736">
    <property type="entry name" value="CADG"/>
    <property type="match status" value="3"/>
</dbReference>
<feature type="domain" description="CBM6" evidence="4">
    <location>
        <begin position="1555"/>
        <end position="1686"/>
    </location>
</feature>
<feature type="region of interest" description="Disordered" evidence="2">
    <location>
        <begin position="2264"/>
        <end position="2289"/>
    </location>
</feature>
<dbReference type="SUPFAM" id="SSF63829">
    <property type="entry name" value="Calcium-dependent phosphotriesterase"/>
    <property type="match status" value="1"/>
</dbReference>
<dbReference type="PROSITE" id="PS51175">
    <property type="entry name" value="CBM6"/>
    <property type="match status" value="12"/>
</dbReference>
<feature type="domain" description="Cadherin" evidence="3">
    <location>
        <begin position="914"/>
        <end position="1077"/>
    </location>
</feature>
<dbReference type="SMART" id="SM00112">
    <property type="entry name" value="CA"/>
    <property type="match status" value="3"/>
</dbReference>
<dbReference type="InterPro" id="IPR006644">
    <property type="entry name" value="Cadg"/>
</dbReference>
<evidence type="ECO:0000313" key="6">
    <source>
        <dbReference type="Proteomes" id="UP000319812"/>
    </source>
</evidence>
<protein>
    <recommendedName>
        <fullName evidence="7">Carbohydrate-binding protein</fullName>
    </recommendedName>
</protein>
<dbReference type="CDD" id="cd04080">
    <property type="entry name" value="CBM6_cellulase-like"/>
    <property type="match status" value="4"/>
</dbReference>
<dbReference type="Gene3D" id="2.60.40.10">
    <property type="entry name" value="Immunoglobulins"/>
    <property type="match status" value="5"/>
</dbReference>
<dbReference type="InterPro" id="IPR015919">
    <property type="entry name" value="Cadherin-like_sf"/>
</dbReference>
<feature type="domain" description="CBM6" evidence="4">
    <location>
        <begin position="1983"/>
        <end position="2113"/>
    </location>
</feature>
<feature type="domain" description="Cadherin" evidence="3">
    <location>
        <begin position="1329"/>
        <end position="1462"/>
    </location>
</feature>
<accession>A0A4Y4EZF9</accession>
<dbReference type="Gene3D" id="2.60.40.60">
    <property type="entry name" value="Cadherins"/>
    <property type="match status" value="2"/>
</dbReference>
<comment type="caution">
    <text evidence="5">The sequence shown here is derived from an EMBL/GenBank/DDBJ whole genome shotgun (WGS) entry which is preliminary data.</text>
</comment>
<dbReference type="SUPFAM" id="SSF49313">
    <property type="entry name" value="Cadherin-like"/>
    <property type="match status" value="2"/>
</dbReference>
<dbReference type="GO" id="GO:0016020">
    <property type="term" value="C:membrane"/>
    <property type="evidence" value="ECO:0007669"/>
    <property type="project" value="InterPro"/>
</dbReference>
<feature type="compositionally biased region" description="Acidic residues" evidence="2">
    <location>
        <begin position="2275"/>
        <end position="2285"/>
    </location>
</feature>
<dbReference type="Pfam" id="PF03422">
    <property type="entry name" value="CBM_6"/>
    <property type="match status" value="6"/>
</dbReference>
<proteinExistence type="predicted"/>
<dbReference type="GO" id="GO:0030246">
    <property type="term" value="F:carbohydrate binding"/>
    <property type="evidence" value="ECO:0007669"/>
    <property type="project" value="InterPro"/>
</dbReference>
<feature type="domain" description="CBM6" evidence="4">
    <location>
        <begin position="4756"/>
        <end position="4882"/>
    </location>
</feature>
<feature type="domain" description="CBM6" evidence="4">
    <location>
        <begin position="1800"/>
        <end position="1952"/>
    </location>
</feature>
<evidence type="ECO:0000259" key="3">
    <source>
        <dbReference type="PROSITE" id="PS50268"/>
    </source>
</evidence>
<feature type="domain" description="CBM6" evidence="4">
    <location>
        <begin position="100"/>
        <end position="247"/>
    </location>
</feature>
<dbReference type="Gene3D" id="2.60.120.260">
    <property type="entry name" value="Galactose-binding domain-like"/>
    <property type="match status" value="13"/>
</dbReference>
<dbReference type="GO" id="GO:0005509">
    <property type="term" value="F:calcium ion binding"/>
    <property type="evidence" value="ECO:0007669"/>
    <property type="project" value="InterPro"/>
</dbReference>
<feature type="domain" description="CBM6" evidence="4">
    <location>
        <begin position="3171"/>
        <end position="3299"/>
    </location>
</feature>
<dbReference type="InterPro" id="IPR013783">
    <property type="entry name" value="Ig-like_fold"/>
</dbReference>
<name>A0A4Y4EZF9_9GAMM</name>
<feature type="region of interest" description="Disordered" evidence="2">
    <location>
        <begin position="4903"/>
        <end position="4936"/>
    </location>
</feature>
<organism evidence="5 6">
    <name type="scientific">Halomonas halmophila</name>
    <dbReference type="NCBI Taxonomy" id="252"/>
    <lineage>
        <taxon>Bacteria</taxon>
        <taxon>Pseudomonadati</taxon>
        <taxon>Pseudomonadota</taxon>
        <taxon>Gammaproteobacteria</taxon>
        <taxon>Oceanospirillales</taxon>
        <taxon>Halomonadaceae</taxon>
        <taxon>Halomonas</taxon>
    </lineage>
</organism>
<dbReference type="PROSITE" id="PS50268">
    <property type="entry name" value="CADHERIN_2"/>
    <property type="match status" value="3"/>
</dbReference>
<feature type="domain" description="CBM6" evidence="4">
    <location>
        <begin position="4580"/>
        <end position="4720"/>
    </location>
</feature>
<dbReference type="InterPro" id="IPR002126">
    <property type="entry name" value="Cadherin-like_dom"/>
</dbReference>
<evidence type="ECO:0000256" key="1">
    <source>
        <dbReference type="ARBA" id="ARBA00022729"/>
    </source>
</evidence>
<dbReference type="GO" id="GO:0007156">
    <property type="term" value="P:homophilic cell adhesion via plasma membrane adhesion molecules"/>
    <property type="evidence" value="ECO:0007669"/>
    <property type="project" value="InterPro"/>
</dbReference>
<dbReference type="SMART" id="SM00606">
    <property type="entry name" value="CBD_IV"/>
    <property type="match status" value="4"/>
</dbReference>
<dbReference type="InterPro" id="IPR008979">
    <property type="entry name" value="Galactose-bd-like_sf"/>
</dbReference>
<feature type="domain" description="CBM6" evidence="4">
    <location>
        <begin position="254"/>
        <end position="429"/>
    </location>
</feature>
<feature type="compositionally biased region" description="Basic and acidic residues" evidence="2">
    <location>
        <begin position="2708"/>
        <end position="2720"/>
    </location>
</feature>
<evidence type="ECO:0000259" key="4">
    <source>
        <dbReference type="PROSITE" id="PS51175"/>
    </source>
</evidence>
<keyword evidence="1" id="KW-0732">Signal</keyword>
<dbReference type="InterPro" id="IPR005084">
    <property type="entry name" value="CBM6"/>
</dbReference>
<evidence type="ECO:0000256" key="2">
    <source>
        <dbReference type="SAM" id="MobiDB-lite"/>
    </source>
</evidence>
<feature type="region of interest" description="Disordered" evidence="2">
    <location>
        <begin position="372"/>
        <end position="391"/>
    </location>
</feature>
<sequence>MTLEDEHHHQSVFERFERPFVFGDLPTPGPGKLKMWLEAMDEAGRTMPGSRQDFDFSVAPPIAEETPMDDSAPAAALLADTEDAPQMAAAAIAPSDFATIRIEAEDQDDTDGNSATIGGGSIALVADGDNAVNASGGAYADYGDATGETLAFTFSVDEAGEYELALGYALSQDDGGAERNRPLRLDVNGELQDRMFDLPSTTLTGDAADFSDFGERTIRVQLEQGENTVSFTSNGASGPNVDYLEVRAPDPDVHVVQGEDLALSSTDPNDNGTNRVVTVDNIASFTGGEETFRVGAEGASYLDWAKGNVDAYGDFTLDVATAGTYSISVTYATSSGRPLNLSLVEDGTPSQIGVFQFGPVAEPNYYPDDVSDVPAPNQPAAAGGGNPTRQTEWEGWSTETLNITLEAGSHTLRLGGGDDGPNIDKIEVALVAEAVDPTGPVIDPIVVQAEDAELGIDNDTGTLVRDAQNPEDGSSFQGLRPDYSGTGYVDYGSQPGDSLSFTVNVTEAGSYDLNFRYASSGDRPMSLAVNGSPLAEQAFVSTDTNADNVDPEGFDVWGYQTQTVELAAGDNTITLSIPAGAGRGPNLDRLEVTTAGSGPVDDVVADVDAPSLTFSAADTIINGATAGAAEFSVTGRDDDIVFVGVTLDGGVSVEEVTPNADGNFTLDLSGYADGDLSSTLIAMDAYGNRAEQTLDLTLDTTADENADLALDGPDAEIATDASDSVVFSVVGIDADSTLEVSFDGGVTRQAATSDGDTLSVDLSGQGPGEVTVTLIVTDVAGNEASAADTVTLAGSADPILLDVTFDDATISAYNDTQDNPANGTGVAVEDDGATLTLNDNVWKRAELPSSYTITADTLLTLDLAISSSPASEIVAIGFDADDNPFNGGNSVYQLGGTQSQGGFVDLRGQGVDNGDGTSRFTIDLSAHAGTTVDSLVFVNDDDLGAKGSASFSVVSLSEADADDTNSAPRVVGGGIADFSLDEGSNLEVDLPFVDDDGDALNFSFEVTDGGGQPVDVDSLSVDGKVLSGSLDGLAPGSYTVTITASDGTTSTDTDFALSIENVNDAPVVEPVALEPYFGEVGENFIEIPLADFAGLFSDPDGDSLTLSAENLPAGLEVVDGVIQGIPNQGGNFDAVIRATDPQGLSVTQALSFVIEGTQVGDAITIEAEDFTDLDASNLIVTGSASASNEQLIRLTSNTPATISTDLSAGGVEPGWYVARLYVFDESDGEGALTLAIGDSVLEARNTASDSLSADVVLSDEFGSIVGSGARGNAGQSGNRKEIVFETPFEVTAGDLASLELRGAGGELMRIDSLVFERIEEPVNAVPTLEGLAADVSVDENSAAVASLVVDDADGDSLTVTLSGVDAALFTYDETSGGLSFVNPPNAELAADSDEDGVYELTVTLSDGEDSISQDTLITVADLNESISIDQAAYSVDENLTEIGAIPLIDEDGVTTGLNAPVFAITGGVDAPLFTIDEATGVLSFTSARDFELAVDDDEDGVYEVEVTVTDGDLSDVQTLEVSVDDVDEAPFTPISLQIQDGTVTSFDDDANQTDTTIRNAGNPEDNDDLVDGLRPGFTGTGYLDFGDTAGDNVTWQVDVTQAGQYDISVRYATNSDRPLDLVVNDGSPVVLDMLATDPDGTGPQEGFDNWLFETVTVTLQAGTNNIELAIPEGANTGPNIDRIEVTEGGSGPIPVDSSADEDGDLSLTAADDSLEPGQLAAAMFNVAGADDDIVSYEVSLDGGTTRSTVTPDASGDISVDLSGQSGSVEVTLIVTDAVGNEAQASDSVTIDDGNVVVEPFTLQGEDASVTDVGGTAQGAVTRTVDVNNPDDFGNYREGGVGDAYLDFGTDAGDQITFNVDAPAAGTYTATIRYANGGATPRPLDLTVNGSSQPQVAFPNAADDGVNDPWDQWLELEVQVTLEEGDNTFSLTIPTAADGGVANGPNIDQVTFALDGDDTGPTPFNFEIQGETLSIDDDEPTPDTVVRDASNPETNEAAGPDGLWDGYTGSGYLDMGGEAGDAGSFEVDVEDAGTYTLSVRYTNGDGGGANRPMDILVGGESQGEMAFPITGNGNDGWLNWQEATIEVELEAGSNTIRLENLGNAGPNIDRLSVTREGVEPPDVVEPVDRFSVKVNFQPEGVAVPDGYIADNGKAFGTQSVTIDGQTYQYGWVTEASIYDGEPGTTPLDISSLTSVAVNDRTDDIAGLDPRQGTYAHFDQPGSAYVRAGWEMELENGYYEVTVSIGDTSGPYDSNNVLNAEGELFNDPFTPSRPDDFPEDGNPGDDTEGARSDLVTRVVQVTDGRLTLDSLGLDNENTEIQYLEIQSLPDLTPDDARAAPEDYAVFTDARAIAGVGQNEVEVNLDPEDGAIPTGVDPTSDIFVGISVVDGRGGALLESLNDGSVRLIETVTGEEVAYNANTTGGFDSLTISPSQALKPFTSYTLVIDGFRDRGPNDDGDAPTREFQKYTNTFVTGEAPEVVARDVAFNDVVELNGAADNAFGFTSLEITSDGSTMYVATISGEVLRYDIDPNDGSLSNRQQLSLPNDYFDQPGESQQRGIIGLVVDPNDPNVLWATDNYPIPLNGRDNGVPDFSGRITKITLDGGNDFSGTAETYITGLPRSNGDHVTNSLEFRENPDYDATTNPDVPTHLLYLIQGSNSAMGEPDSAWGNRPERLLNASVMEIDPTRDAPAGGFDVSTEPVPDDGQNTRYDDPDGHPKDDPIPMGNGEFLVFDERGVATVQDASGTVLQSYYDPFAEDAVLQLFATGARNAYDLVWHSNGFLYVPTNGSAAGGSVPDDPTTPENERYTNVEKQDDYLFKIVEGGYYGHPNPLRGEYILNGGNPTGGTDPNQVTKYPSGIDPEGTYDISGVYSLGENRSPNGAVEYTSGIFGGNLQGNVLFTEYSGGDDIRSITLDANGNVIGDDVLRDPDGNVISYVDPLDIIENPVTGQLYLLTLNRGNGQSQIIRLDPAPGGVVDPVDPDPEPGDDLVSLLAIQAEDNTPNDGTSVTMADGNGAEIQIRDIDNPETTAGLPNGLRPGSFGVDGNTNPDDGILGGYADYGSTNADFLTFSFNLNAEQAGESVLRLRYANGGDTDRPLEVFVNNVSVGVFDFSPPLGLTDDAAWAEWLTEDVAASLVVGENTVRLQATNNTGPNIDQLEVLQVPPDTTPGFTDYEAENASLDGPVVVPESVDDRNASGDGFVDFDGTGDQTITWTIDVNETGNYEIGFRYALAASKADRPMELSINGVNLGQVNFAGQSNEDENEWSFQELLVNLQAGSNTVSVTAPEANGPNVDLLRVPDVPSDNFMPVYADVSDGARIELESGDSARTINELTADFYFTVDADGLYRLDLAANAGADDGQNLTLTLNGQPVEVLSYPGEGDAGEEGTYVELQAGVEYNLRAVAGADGADDLDYLDVTPLAGNDNADIAVESGDAAYYSDRLHFSYLENNSAVNDDRDFKESATVTISNTGSEALEVLDALVEGPFELADPAIFDGLSLAAGESLDVTVLFDRDAYTAPTNDAGDGVFEGSIRLTTNDADSPIAEVHMAGFWQAQDEGGWEPNVNEVWEVFGFGNRIDGLPTVGAGQNSVLDDFDLYRPVNDDEVLSRYWSLADGAGEAKITQLAAYHGSGGATLGIHNPGNVNQDVIFSNHAGDNNQTILPVKSNGEFATMTFGGNDIPGGWTGNGVFGIEMANLSTDPSLNPEGGDTPPADAEGIERGYTVRMFRALDAEGNVIPNTYLGIMDYTGINYDYNDNMFLIEGVTPVAGGELTVINNDGVPSNDRLVMSRIENPANSAQEVHDEVTITLRNDGFEDLDINSVAVSDETLFELTETFSAVSLAPGESVEVGVRFIADDPDDGSLYEASLVIDSSDADEGEKVIQLAGLAQNQSENGQEPAVQEIVNAFGYSTNVAESQMNQGGLVEANGDEILSPYFQRADGSSPIKISQLAAYHTQGDVARLFVHDVDSRNLDEIVAHDEADGQTLLPRTLNNGDALTTTTLDRDAPFGFFAEISGRQGYISWSDPDANLYEDTIDAIGNPGTNLNWDENDGHLIRVYVAKDAAGEVIPDTYIVIQDYAGVNYDYNDNIFLVENVTTYDPAGAEDADDNGRVDLYDDDDNDGVPNFLDNPGPVSQTAFNDNETAWAVGNDGLELEAKFYDNGGQGVAYNDTTPGHSGAAFRSSEAMDISNGTEALGYIADGEWVEYTLNVETAGTYTLNFSTSAVAGGKSITAAFEQDGSFYTPAQVQDLPNTGSFTSFQTVGPLTFELEEGEQVMRLTFNGGQLDLASFSMDFVEPEDTQTAFNDTQTAWEVGSDGLNLEARFYDNGGQDVAYNDADAAHQGDGFRSDEAVDISTPSQSLGFIADGEWVEYTINVAQDGVYDLDFLTSMDSSNPGARSITASFAKGDTPYATASPVGVSSTGSWTNFTRTDTTQVALEAGEQVLRLTFNGGAMDLASFMLTPTNQAPEVASGIEDVSLVEGQPIELALADAFTDADGDELSYTASGLPAGLSLSSDGIFAGTTDETGEFEVSVTASDGQASAQTSFNLNVTEAPSNDGQQAFTADGSAWQVGGNFSLDAVNYDEGGQDVAYNDADAAQIGTAVRPGDGVDIVGDGEAIGWVDNGEWVEYTLDIQQAGVYDLSFLAALGDSSGAQRTITATFAKDNGAPYTEMDPVTVSPTGGWGNFQPTDNAQVALEAGEQVMRVTFNGGSMDLASFTMSRDGQQAFSAGGVPWQVDADDGLNLDAVNYDEGGQGVAYNDADAFQIGTDVRPGDGVDIVGEGEAVGWVDEGEWLEYTIDVEQAGTHTLTFSTSSPNDGRTITAAVEQEGGFYEQDSGAVPNTGAWGVYADGPSLTLDLEEGVQVLRVTFNGGSMDLASFQMTREPDGVADGMASMMSMLNLDEEPGATSEPANDDAPVGDDIGLMGIQPDDQGGLL</sequence>